<dbReference type="InterPro" id="IPR001584">
    <property type="entry name" value="Integrase_cat-core"/>
</dbReference>
<dbReference type="Gene3D" id="3.30.420.10">
    <property type="entry name" value="Ribonuclease H-like superfamily/Ribonuclease H"/>
    <property type="match status" value="1"/>
</dbReference>
<keyword evidence="1" id="KW-0812">Transmembrane</keyword>
<reference evidence="4" key="1">
    <citation type="submission" date="2016-11" db="UniProtKB">
        <authorList>
            <consortium name="WormBaseParasite"/>
        </authorList>
    </citation>
    <scope>IDENTIFICATION</scope>
</reference>
<sequence>MDKTKEVIKRRFYWTRLDDDVREFVRNCAQCQRRKSDPHQATKEPIAFSICDVAECCLIKFQMRTQDRFIVIYFINEQDIEIQLQIKSYYNLSYMVIYYPLTVHFYSFLYLPYAPPLRLSCSLTYSRLSKSIYRNKPMGTLEDVNMPCERWHIDILGPLPRTEKGNRYILSMKDAFSKWIVTSEKYLTEGCLKLGTPRVVVTDNGTNFKSGTFTEALKLMGIEHQVTSPYHKNSNGQVERLHRTLEECLSAYVNNTQSDWDNYLPFITFAINTMPN</sequence>
<dbReference type="Proteomes" id="UP000095283">
    <property type="component" value="Unplaced"/>
</dbReference>
<organism evidence="3 4">
    <name type="scientific">Heterorhabditis bacteriophora</name>
    <name type="common">Entomopathogenic nematode worm</name>
    <dbReference type="NCBI Taxonomy" id="37862"/>
    <lineage>
        <taxon>Eukaryota</taxon>
        <taxon>Metazoa</taxon>
        <taxon>Ecdysozoa</taxon>
        <taxon>Nematoda</taxon>
        <taxon>Chromadorea</taxon>
        <taxon>Rhabditida</taxon>
        <taxon>Rhabditina</taxon>
        <taxon>Rhabditomorpha</taxon>
        <taxon>Strongyloidea</taxon>
        <taxon>Heterorhabditidae</taxon>
        <taxon>Heterorhabditis</taxon>
    </lineage>
</organism>
<dbReference type="Pfam" id="PF17921">
    <property type="entry name" value="Integrase_H2C2"/>
    <property type="match status" value="1"/>
</dbReference>
<dbReference type="InterPro" id="IPR041588">
    <property type="entry name" value="Integrase_H2C2"/>
</dbReference>
<feature type="domain" description="Integrase catalytic" evidence="2">
    <location>
        <begin position="143"/>
        <end position="276"/>
    </location>
</feature>
<proteinExistence type="predicted"/>
<evidence type="ECO:0000256" key="1">
    <source>
        <dbReference type="SAM" id="Phobius"/>
    </source>
</evidence>
<dbReference type="InterPro" id="IPR012337">
    <property type="entry name" value="RNaseH-like_sf"/>
</dbReference>
<feature type="transmembrane region" description="Helical" evidence="1">
    <location>
        <begin position="92"/>
        <end position="113"/>
    </location>
</feature>
<dbReference type="Gene3D" id="1.10.340.70">
    <property type="match status" value="1"/>
</dbReference>
<dbReference type="GO" id="GO:0015074">
    <property type="term" value="P:DNA integration"/>
    <property type="evidence" value="ECO:0007669"/>
    <property type="project" value="InterPro"/>
</dbReference>
<protein>
    <submittedName>
        <fullName evidence="4">Integrase catalytic domain-containing protein</fullName>
    </submittedName>
</protein>
<keyword evidence="1" id="KW-1133">Transmembrane helix</keyword>
<keyword evidence="1" id="KW-0472">Membrane</keyword>
<dbReference type="InterPro" id="IPR052160">
    <property type="entry name" value="Gypsy_RT_Integrase-like"/>
</dbReference>
<dbReference type="PANTHER" id="PTHR47266">
    <property type="entry name" value="ENDONUCLEASE-RELATED"/>
    <property type="match status" value="1"/>
</dbReference>
<dbReference type="SUPFAM" id="SSF53098">
    <property type="entry name" value="Ribonuclease H-like"/>
    <property type="match status" value="1"/>
</dbReference>
<dbReference type="AlphaFoldDB" id="A0A1I7W6P8"/>
<evidence type="ECO:0000313" key="4">
    <source>
        <dbReference type="WBParaSite" id="Hba_00282"/>
    </source>
</evidence>
<dbReference type="PROSITE" id="PS50994">
    <property type="entry name" value="INTEGRASE"/>
    <property type="match status" value="1"/>
</dbReference>
<name>A0A1I7W6P8_HETBA</name>
<dbReference type="WBParaSite" id="Hba_00282">
    <property type="protein sequence ID" value="Hba_00282"/>
    <property type="gene ID" value="Hba_00282"/>
</dbReference>
<accession>A0A1I7W6P8</accession>
<dbReference type="Pfam" id="PF00665">
    <property type="entry name" value="rve"/>
    <property type="match status" value="1"/>
</dbReference>
<keyword evidence="3" id="KW-1185">Reference proteome</keyword>
<dbReference type="GO" id="GO:0003676">
    <property type="term" value="F:nucleic acid binding"/>
    <property type="evidence" value="ECO:0007669"/>
    <property type="project" value="InterPro"/>
</dbReference>
<evidence type="ECO:0000313" key="3">
    <source>
        <dbReference type="Proteomes" id="UP000095283"/>
    </source>
</evidence>
<evidence type="ECO:0000259" key="2">
    <source>
        <dbReference type="PROSITE" id="PS50994"/>
    </source>
</evidence>
<dbReference type="InterPro" id="IPR036397">
    <property type="entry name" value="RNaseH_sf"/>
</dbReference>